<feature type="region of interest" description="Disordered" evidence="1">
    <location>
        <begin position="58"/>
        <end position="130"/>
    </location>
</feature>
<reference evidence="3" key="1">
    <citation type="submission" date="2025-08" db="UniProtKB">
        <authorList>
            <consortium name="Ensembl"/>
        </authorList>
    </citation>
    <scope>IDENTIFICATION</scope>
</reference>
<sequence length="363" mass="40957">MTRWSAVVLLAFLLHGYAVQAASVPRHYRLRGGEGEGQPAAYPPSSDMIKALEYIENLKQRNGGRPEPVDTTKWTSSGSCFSSASQQDESPGDRQPAPGKWTGRSVSRRKQRGRRCNAGQARTKRRPTTTPTVDYYLLKVLEMSDQTQRRDKTGEQRKRLIRPSLVDPRTVKQLLQLSLKLHVPPQDLIRHDAHRGAQKVPREPQPRKPVPEDMDREDFLDIIGVETISNEYPLLKSLLLRAQGEPLFIRAQQNAAETPQSDVADDEDDEGEVEDEVTTYLAAKILTEYPKPHLQEGHPGPRVMKDYLGQADTEKRPVAKRETEEATEEIVEPTEMQEEITAKTSAPQTVDVEVRREKKVAGM</sequence>
<dbReference type="Ensembl" id="ENSCLMT00005010805.1">
    <property type="protein sequence ID" value="ENSCLMP00005009975.1"/>
    <property type="gene ID" value="ENSCLMG00005005556.1"/>
</dbReference>
<dbReference type="PANTHER" id="PTHR15119">
    <property type="entry name" value="SECRETOGRANIN II"/>
    <property type="match status" value="1"/>
</dbReference>
<feature type="compositionally biased region" description="Basic and acidic residues" evidence="1">
    <location>
        <begin position="312"/>
        <end position="324"/>
    </location>
</feature>
<dbReference type="GeneTree" id="ENSGT00390000010895"/>
<keyword evidence="4" id="KW-1185">Reference proteome</keyword>
<accession>A0A8C2WVV7</accession>
<name>A0A8C2WVV7_CYCLU</name>
<evidence type="ECO:0000313" key="4">
    <source>
        <dbReference type="Proteomes" id="UP000694565"/>
    </source>
</evidence>
<dbReference type="AlphaFoldDB" id="A0A8C2WVV7"/>
<feature type="signal peptide" evidence="2">
    <location>
        <begin position="1"/>
        <end position="21"/>
    </location>
</feature>
<protein>
    <submittedName>
        <fullName evidence="3">Secretogranin II (chromogranin C), b</fullName>
    </submittedName>
</protein>
<feature type="compositionally biased region" description="Acidic residues" evidence="1">
    <location>
        <begin position="325"/>
        <end position="338"/>
    </location>
</feature>
<feature type="chain" id="PRO_5034697932" evidence="2">
    <location>
        <begin position="22"/>
        <end position="363"/>
    </location>
</feature>
<evidence type="ECO:0000256" key="1">
    <source>
        <dbReference type="SAM" id="MobiDB-lite"/>
    </source>
</evidence>
<feature type="region of interest" description="Disordered" evidence="1">
    <location>
        <begin position="310"/>
        <end position="351"/>
    </location>
</feature>
<proteinExistence type="predicted"/>
<feature type="compositionally biased region" description="Basic residues" evidence="1">
    <location>
        <begin position="106"/>
        <end position="115"/>
    </location>
</feature>
<organism evidence="3 4">
    <name type="scientific">Cyclopterus lumpus</name>
    <name type="common">Lumpsucker</name>
    <dbReference type="NCBI Taxonomy" id="8103"/>
    <lineage>
        <taxon>Eukaryota</taxon>
        <taxon>Metazoa</taxon>
        <taxon>Chordata</taxon>
        <taxon>Craniata</taxon>
        <taxon>Vertebrata</taxon>
        <taxon>Euteleostomi</taxon>
        <taxon>Actinopterygii</taxon>
        <taxon>Neopterygii</taxon>
        <taxon>Teleostei</taxon>
        <taxon>Neoteleostei</taxon>
        <taxon>Acanthomorphata</taxon>
        <taxon>Eupercaria</taxon>
        <taxon>Perciformes</taxon>
        <taxon>Cottioidei</taxon>
        <taxon>Cottales</taxon>
        <taxon>Cyclopteridae</taxon>
        <taxon>Cyclopterus</taxon>
    </lineage>
</organism>
<dbReference type="InterPro" id="IPR038858">
    <property type="entry name" value="ScgII"/>
</dbReference>
<reference evidence="3" key="2">
    <citation type="submission" date="2025-09" db="UniProtKB">
        <authorList>
            <consortium name="Ensembl"/>
        </authorList>
    </citation>
    <scope>IDENTIFICATION</scope>
</reference>
<dbReference type="Proteomes" id="UP000694565">
    <property type="component" value="Unplaced"/>
</dbReference>
<evidence type="ECO:0000313" key="3">
    <source>
        <dbReference type="Ensembl" id="ENSCLMP00005009975.1"/>
    </source>
</evidence>
<dbReference type="PANTHER" id="PTHR15119:SF0">
    <property type="entry name" value="SECRETOGRANIN-2"/>
    <property type="match status" value="1"/>
</dbReference>
<evidence type="ECO:0000256" key="2">
    <source>
        <dbReference type="SAM" id="SignalP"/>
    </source>
</evidence>
<feature type="region of interest" description="Disordered" evidence="1">
    <location>
        <begin position="194"/>
        <end position="213"/>
    </location>
</feature>
<keyword evidence="2" id="KW-0732">Signal</keyword>
<feature type="compositionally biased region" description="Low complexity" evidence="1">
    <location>
        <begin position="76"/>
        <end position="85"/>
    </location>
</feature>